<evidence type="ECO:0000313" key="3">
    <source>
        <dbReference type="Proteomes" id="UP000647491"/>
    </source>
</evidence>
<dbReference type="PROSITE" id="PS51707">
    <property type="entry name" value="CYTH"/>
    <property type="match status" value="1"/>
</dbReference>
<evidence type="ECO:0000313" key="2">
    <source>
        <dbReference type="EMBL" id="MBC8599995.1"/>
    </source>
</evidence>
<evidence type="ECO:0000259" key="1">
    <source>
        <dbReference type="PROSITE" id="PS51707"/>
    </source>
</evidence>
<dbReference type="Gene3D" id="2.40.320.10">
    <property type="entry name" value="Hypothetical Protein Pfu-838710-001"/>
    <property type="match status" value="1"/>
</dbReference>
<dbReference type="InterPro" id="IPR033469">
    <property type="entry name" value="CYTH-like_dom_sf"/>
</dbReference>
<comment type="caution">
    <text evidence="2">The sequence shown here is derived from an EMBL/GenBank/DDBJ whole genome shotgun (WGS) entry which is preliminary data.</text>
</comment>
<dbReference type="PANTHER" id="PTHR40114:SF1">
    <property type="entry name" value="SLR0698 PROTEIN"/>
    <property type="match status" value="1"/>
</dbReference>
<dbReference type="EMBL" id="JACRTJ010000027">
    <property type="protein sequence ID" value="MBC8599995.1"/>
    <property type="molecule type" value="Genomic_DNA"/>
</dbReference>
<dbReference type="CDD" id="cd07761">
    <property type="entry name" value="CYTH-like_CthTTM-like"/>
    <property type="match status" value="1"/>
</dbReference>
<dbReference type="Pfam" id="PF01928">
    <property type="entry name" value="CYTH"/>
    <property type="match status" value="1"/>
</dbReference>
<dbReference type="RefSeq" id="WP_262428022.1">
    <property type="nucleotide sequence ID" value="NZ_JACRTJ010000027.1"/>
</dbReference>
<organism evidence="2 3">
    <name type="scientific">Enterocloster hominis</name>
    <name type="common">ex Liu et al. 2021</name>
    <dbReference type="NCBI Taxonomy" id="2763663"/>
    <lineage>
        <taxon>Bacteria</taxon>
        <taxon>Bacillati</taxon>
        <taxon>Bacillota</taxon>
        <taxon>Clostridia</taxon>
        <taxon>Lachnospirales</taxon>
        <taxon>Lachnospiraceae</taxon>
        <taxon>Enterocloster</taxon>
    </lineage>
</organism>
<dbReference type="SMART" id="SM01118">
    <property type="entry name" value="CYTH"/>
    <property type="match status" value="1"/>
</dbReference>
<dbReference type="SUPFAM" id="SSF55154">
    <property type="entry name" value="CYTH-like phosphatases"/>
    <property type="match status" value="1"/>
</dbReference>
<protein>
    <submittedName>
        <fullName evidence="2">CYTH domain-containing protein</fullName>
    </submittedName>
</protein>
<dbReference type="PIRSF" id="PIRSF016487">
    <property type="entry name" value="CYTH_UCP016487"/>
    <property type="match status" value="1"/>
</dbReference>
<dbReference type="PANTHER" id="PTHR40114">
    <property type="entry name" value="SLR0698 PROTEIN"/>
    <property type="match status" value="1"/>
</dbReference>
<name>A0ABR7NV51_9FIRM</name>
<feature type="domain" description="CYTH" evidence="1">
    <location>
        <begin position="1"/>
        <end position="151"/>
    </location>
</feature>
<reference evidence="2 3" key="1">
    <citation type="submission" date="2020-08" db="EMBL/GenBank/DDBJ databases">
        <title>Genome public.</title>
        <authorList>
            <person name="Liu C."/>
            <person name="Sun Q."/>
        </authorList>
    </citation>
    <scope>NUCLEOTIDE SEQUENCE [LARGE SCALE GENOMIC DNA]</scope>
    <source>
        <strain evidence="2 3">BX10</strain>
    </source>
</reference>
<sequence>MEIERKFLVTAPPKGYEARPFRMIEQAYLCTEPVVRVRREDDSFYLTYKSRGLMAREEYNLPLDERAYLHLLKKADGQVLTKKRYLLPVEGRPDLTFELDVFEGAYQGLILAEVEFASEEDAVAFTPPEWCARDVTWSGEYQNSRLAMEKG</sequence>
<accession>A0ABR7NV51</accession>
<proteinExistence type="predicted"/>
<gene>
    <name evidence="2" type="ORF">H8708_12285</name>
</gene>
<dbReference type="InterPro" id="IPR023577">
    <property type="entry name" value="CYTH_domain"/>
</dbReference>
<dbReference type="Proteomes" id="UP000647491">
    <property type="component" value="Unassembled WGS sequence"/>
</dbReference>
<dbReference type="InterPro" id="IPR012042">
    <property type="entry name" value="NeuTTM/CthTTM-like"/>
</dbReference>
<keyword evidence="3" id="KW-1185">Reference proteome</keyword>